<dbReference type="EMBL" id="RWJN01000290">
    <property type="protein sequence ID" value="TCD63549.1"/>
    <property type="molecule type" value="Genomic_DNA"/>
</dbReference>
<keyword evidence="3" id="KW-1185">Reference proteome</keyword>
<dbReference type="Proteomes" id="UP000292702">
    <property type="component" value="Unassembled WGS sequence"/>
</dbReference>
<dbReference type="OrthoDB" id="2678231at2759"/>
<feature type="region of interest" description="Disordered" evidence="1">
    <location>
        <begin position="32"/>
        <end position="59"/>
    </location>
</feature>
<protein>
    <submittedName>
        <fullName evidence="2">Uncharacterized protein</fullName>
    </submittedName>
</protein>
<name>A0A4R0RFS3_9APHY</name>
<comment type="caution">
    <text evidence="2">The sequence shown here is derived from an EMBL/GenBank/DDBJ whole genome shotgun (WGS) entry which is preliminary data.</text>
</comment>
<proteinExistence type="predicted"/>
<evidence type="ECO:0000313" key="3">
    <source>
        <dbReference type="Proteomes" id="UP000292702"/>
    </source>
</evidence>
<feature type="compositionally biased region" description="Basic and acidic residues" evidence="1">
    <location>
        <begin position="48"/>
        <end position="57"/>
    </location>
</feature>
<organism evidence="2 3">
    <name type="scientific">Steccherinum ochraceum</name>
    <dbReference type="NCBI Taxonomy" id="92696"/>
    <lineage>
        <taxon>Eukaryota</taxon>
        <taxon>Fungi</taxon>
        <taxon>Dikarya</taxon>
        <taxon>Basidiomycota</taxon>
        <taxon>Agaricomycotina</taxon>
        <taxon>Agaricomycetes</taxon>
        <taxon>Polyporales</taxon>
        <taxon>Steccherinaceae</taxon>
        <taxon>Steccherinum</taxon>
    </lineage>
</organism>
<reference evidence="2 3" key="1">
    <citation type="submission" date="2018-11" db="EMBL/GenBank/DDBJ databases">
        <title>Genome assembly of Steccherinum ochraceum LE-BIN_3174, the white-rot fungus of the Steccherinaceae family (The Residual Polyporoid clade, Polyporales, Basidiomycota).</title>
        <authorList>
            <person name="Fedorova T.V."/>
            <person name="Glazunova O.A."/>
            <person name="Landesman E.O."/>
            <person name="Moiseenko K.V."/>
            <person name="Psurtseva N.V."/>
            <person name="Savinova O.S."/>
            <person name="Shakhova N.V."/>
            <person name="Tyazhelova T.V."/>
            <person name="Vasina D.V."/>
        </authorList>
    </citation>
    <scope>NUCLEOTIDE SEQUENCE [LARGE SCALE GENOMIC DNA]</scope>
    <source>
        <strain evidence="2 3">LE-BIN_3174</strain>
    </source>
</reference>
<sequence length="240" mass="27066">MVKPTTPQVVRFSPLVSVLKTPKKGGVAAFVPQSTVSRHPSRGTRTTRTNDTRRGDTGDLSALYRELDGIEQDDIRKARKGDPMDEDDPLDWDEETTLAAMFEDKDVDVDEREELAALAEQLKEPMNAEAQKLRQHLRNAVIPAMQRIKEVHDKMEDEVDVSFGTGILAFDDACKGAEAKAIRDEDELKTAYRLMKALLFPIVQRNTEKLVGELQDAYHRREQLWATFEADLEQTGILAS</sequence>
<gene>
    <name evidence="2" type="ORF">EIP91_005295</name>
</gene>
<evidence type="ECO:0000256" key="1">
    <source>
        <dbReference type="SAM" id="MobiDB-lite"/>
    </source>
</evidence>
<dbReference type="AlphaFoldDB" id="A0A4R0RFS3"/>
<accession>A0A4R0RFS3</accession>
<evidence type="ECO:0000313" key="2">
    <source>
        <dbReference type="EMBL" id="TCD63549.1"/>
    </source>
</evidence>